<dbReference type="SMART" id="SM00369">
    <property type="entry name" value="LRR_TYP"/>
    <property type="match status" value="5"/>
</dbReference>
<dbReference type="PANTHER" id="PTHR45712">
    <property type="entry name" value="AGAP008170-PA"/>
    <property type="match status" value="1"/>
</dbReference>
<dbReference type="SUPFAM" id="SSF52058">
    <property type="entry name" value="L domain-like"/>
    <property type="match status" value="1"/>
</dbReference>
<dbReference type="EMBL" id="JAACXV010014635">
    <property type="protein sequence ID" value="KAF7265240.1"/>
    <property type="molecule type" value="Genomic_DNA"/>
</dbReference>
<comment type="caution">
    <text evidence="4">The sequence shown here is derived from an EMBL/GenBank/DDBJ whole genome shotgun (WGS) entry which is preliminary data.</text>
</comment>
<dbReference type="Proteomes" id="UP000625711">
    <property type="component" value="Unassembled WGS sequence"/>
</dbReference>
<dbReference type="OrthoDB" id="635273at2759"/>
<keyword evidence="3" id="KW-0732">Signal</keyword>
<dbReference type="Pfam" id="PF13855">
    <property type="entry name" value="LRR_8"/>
    <property type="match status" value="2"/>
</dbReference>
<dbReference type="PANTHER" id="PTHR45712:SF22">
    <property type="entry name" value="INSULIN-LIKE GROWTH FACTOR-BINDING PROTEIN COMPLEX ACID LABILE SUBUNIT"/>
    <property type="match status" value="1"/>
</dbReference>
<keyword evidence="1" id="KW-0433">Leucine-rich repeat</keyword>
<evidence type="ECO:0000256" key="3">
    <source>
        <dbReference type="SAM" id="SignalP"/>
    </source>
</evidence>
<name>A0A834HUU7_RHYFE</name>
<organism evidence="4 5">
    <name type="scientific">Rhynchophorus ferrugineus</name>
    <name type="common">Red palm weevil</name>
    <name type="synonym">Curculio ferrugineus</name>
    <dbReference type="NCBI Taxonomy" id="354439"/>
    <lineage>
        <taxon>Eukaryota</taxon>
        <taxon>Metazoa</taxon>
        <taxon>Ecdysozoa</taxon>
        <taxon>Arthropoda</taxon>
        <taxon>Hexapoda</taxon>
        <taxon>Insecta</taxon>
        <taxon>Pterygota</taxon>
        <taxon>Neoptera</taxon>
        <taxon>Endopterygota</taxon>
        <taxon>Coleoptera</taxon>
        <taxon>Polyphaga</taxon>
        <taxon>Cucujiformia</taxon>
        <taxon>Curculionidae</taxon>
        <taxon>Dryophthorinae</taxon>
        <taxon>Rhynchophorus</taxon>
    </lineage>
</organism>
<dbReference type="PROSITE" id="PS51450">
    <property type="entry name" value="LRR"/>
    <property type="match status" value="1"/>
</dbReference>
<reference evidence="4" key="1">
    <citation type="submission" date="2020-08" db="EMBL/GenBank/DDBJ databases">
        <title>Genome sequencing and assembly of the red palm weevil Rhynchophorus ferrugineus.</title>
        <authorList>
            <person name="Dias G.B."/>
            <person name="Bergman C.M."/>
            <person name="Manee M."/>
        </authorList>
    </citation>
    <scope>NUCLEOTIDE SEQUENCE</scope>
    <source>
        <strain evidence="4">AA-2017</strain>
        <tissue evidence="4">Whole larva</tissue>
    </source>
</reference>
<sequence length="465" mass="53468">MAVAVLLVTLALSATISSQEVFENSTHICQKCTCIDEARFTLDCQNQTFHNTIAEWPKHNVPLLATFSYNNIVHLEILPQSDKVIDLVFSHCNIKSMDNGVFKAVRNVQFVDLSFNALTTEEIGPEKFKGPYNDTQYEPLNVNHLDISYNQIHSLPHNIFEHLKNLRQLNLEGNHFKVLDIPTQTALSSVIYLESLNLANNELTELVGDAIKDLKHLKDINLAYNKLNEVPETLSYVGNTLEFLNLNSNPIFEFTDESFLGVQSIIELTLTNLSRLTYVHANTFSPIERLKILHLHSNINLFSINSEAFGARQGLKEMYLQDNALSTLSYNLTNWLTLDLLNLSGNQFYCTCDIYKIRHDLNQIITRDKDGPVCVDYITGNSKMLYELEEKDCEEEEYEFSYDPIIEKHYFLKKLLLTFINEQKLQLCNTGVVQSDNKFYSLIDYQRGQKVHSRDIFKIGLPYRI</sequence>
<dbReference type="Gene3D" id="3.80.10.10">
    <property type="entry name" value="Ribonuclease Inhibitor"/>
    <property type="match status" value="2"/>
</dbReference>
<feature type="chain" id="PRO_5032490275" evidence="3">
    <location>
        <begin position="19"/>
        <end position="465"/>
    </location>
</feature>
<accession>A0A834HUU7</accession>
<proteinExistence type="predicted"/>
<evidence type="ECO:0000256" key="1">
    <source>
        <dbReference type="ARBA" id="ARBA00022614"/>
    </source>
</evidence>
<dbReference type="InterPro" id="IPR001611">
    <property type="entry name" value="Leu-rich_rpt"/>
</dbReference>
<dbReference type="AlphaFoldDB" id="A0A834HUU7"/>
<keyword evidence="2" id="KW-0677">Repeat</keyword>
<dbReference type="InterPro" id="IPR032675">
    <property type="entry name" value="LRR_dom_sf"/>
</dbReference>
<evidence type="ECO:0000313" key="5">
    <source>
        <dbReference type="Proteomes" id="UP000625711"/>
    </source>
</evidence>
<evidence type="ECO:0000313" key="4">
    <source>
        <dbReference type="EMBL" id="KAF7265240.1"/>
    </source>
</evidence>
<gene>
    <name evidence="4" type="ORF">GWI33_021348</name>
</gene>
<protein>
    <submittedName>
        <fullName evidence="4">Uncharacterized protein</fullName>
    </submittedName>
</protein>
<dbReference type="InterPro" id="IPR050333">
    <property type="entry name" value="SLRP"/>
</dbReference>
<keyword evidence="5" id="KW-1185">Reference proteome</keyword>
<dbReference type="InterPro" id="IPR003591">
    <property type="entry name" value="Leu-rich_rpt_typical-subtyp"/>
</dbReference>
<evidence type="ECO:0000256" key="2">
    <source>
        <dbReference type="ARBA" id="ARBA00022737"/>
    </source>
</evidence>
<feature type="signal peptide" evidence="3">
    <location>
        <begin position="1"/>
        <end position="18"/>
    </location>
</feature>